<dbReference type="InterPro" id="IPR020103">
    <property type="entry name" value="PsdUridine_synth_cat_dom_sf"/>
</dbReference>
<dbReference type="FunFam" id="3.30.2350.10:FF:000015">
    <property type="entry name" value="Mitochondrial RNA pseudouridine synthase RPUSD4"/>
    <property type="match status" value="1"/>
</dbReference>
<organism evidence="12 13">
    <name type="scientific">Chanos chanos</name>
    <name type="common">Milkfish</name>
    <name type="synonym">Mugil chanos</name>
    <dbReference type="NCBI Taxonomy" id="29144"/>
    <lineage>
        <taxon>Eukaryota</taxon>
        <taxon>Metazoa</taxon>
        <taxon>Chordata</taxon>
        <taxon>Craniata</taxon>
        <taxon>Vertebrata</taxon>
        <taxon>Euteleostomi</taxon>
        <taxon>Actinopterygii</taxon>
        <taxon>Neopterygii</taxon>
        <taxon>Teleostei</taxon>
        <taxon>Ostariophysi</taxon>
        <taxon>Gonorynchiformes</taxon>
        <taxon>Chanidae</taxon>
        <taxon>Chanos</taxon>
    </lineage>
</organism>
<feature type="domain" description="Pseudouridine synthase RsuA/RluA-like" evidence="11">
    <location>
        <begin position="127"/>
        <end position="302"/>
    </location>
</feature>
<gene>
    <name evidence="13" type="primary">rpusd4</name>
</gene>
<protein>
    <recommendedName>
        <fullName evidence="9">Pseudouridylate synthase RPUSD4, mitochondrial</fullName>
    </recommendedName>
    <alternativeName>
        <fullName evidence="10">RNA pseudouridylate synthase domain-containing protein 4</fullName>
    </alternativeName>
</protein>
<dbReference type="InterPro" id="IPR050188">
    <property type="entry name" value="RluA_PseudoU_synthase"/>
</dbReference>
<evidence type="ECO:0000256" key="6">
    <source>
        <dbReference type="ARBA" id="ARBA00023128"/>
    </source>
</evidence>
<evidence type="ECO:0000256" key="9">
    <source>
        <dbReference type="ARBA" id="ARBA00039953"/>
    </source>
</evidence>
<keyword evidence="6" id="KW-0496">Mitochondrion</keyword>
<keyword evidence="7" id="KW-0413">Isomerase</keyword>
<reference evidence="13" key="1">
    <citation type="submission" date="2025-08" db="UniProtKB">
        <authorList>
            <consortium name="RefSeq"/>
        </authorList>
    </citation>
    <scope>IDENTIFICATION</scope>
</reference>
<dbReference type="RefSeq" id="XP_030633414.1">
    <property type="nucleotide sequence ID" value="XM_030777554.1"/>
</dbReference>
<evidence type="ECO:0000313" key="13">
    <source>
        <dbReference type="RefSeq" id="XP_030633414.1"/>
    </source>
</evidence>
<dbReference type="Gene3D" id="3.30.2350.10">
    <property type="entry name" value="Pseudouridine synthase"/>
    <property type="match status" value="1"/>
</dbReference>
<evidence type="ECO:0000256" key="4">
    <source>
        <dbReference type="ARBA" id="ARBA00010876"/>
    </source>
</evidence>
<comment type="catalytic activity">
    <reaction evidence="8">
        <text>a uridine in tRNA = a pseudouridine in tRNA</text>
        <dbReference type="Rhea" id="RHEA:54572"/>
        <dbReference type="Rhea" id="RHEA-COMP:13339"/>
        <dbReference type="Rhea" id="RHEA-COMP:13934"/>
        <dbReference type="ChEBI" id="CHEBI:65314"/>
        <dbReference type="ChEBI" id="CHEBI:65315"/>
    </reaction>
</comment>
<dbReference type="PANTHER" id="PTHR21600">
    <property type="entry name" value="MITOCHONDRIAL RNA PSEUDOURIDINE SYNTHASE"/>
    <property type="match status" value="1"/>
</dbReference>
<evidence type="ECO:0000259" key="11">
    <source>
        <dbReference type="Pfam" id="PF00849"/>
    </source>
</evidence>
<evidence type="ECO:0000256" key="3">
    <source>
        <dbReference type="ARBA" id="ARBA00004173"/>
    </source>
</evidence>
<dbReference type="GO" id="GO:0005739">
    <property type="term" value="C:mitochondrion"/>
    <property type="evidence" value="ECO:0007669"/>
    <property type="project" value="UniProtKB-SubCell"/>
</dbReference>
<comment type="subcellular location">
    <subcellularLocation>
        <location evidence="3">Mitochondrion</location>
    </subcellularLocation>
</comment>
<dbReference type="GO" id="GO:0001522">
    <property type="term" value="P:pseudouridine synthesis"/>
    <property type="evidence" value="ECO:0007669"/>
    <property type="project" value="InterPro"/>
</dbReference>
<proteinExistence type="inferred from homology"/>
<keyword evidence="5" id="KW-0809">Transit peptide</keyword>
<evidence type="ECO:0000256" key="2">
    <source>
        <dbReference type="ARBA" id="ARBA00001896"/>
    </source>
</evidence>
<dbReference type="CTD" id="84881"/>
<dbReference type="GeneID" id="115814644"/>
<dbReference type="GO" id="GO:0003723">
    <property type="term" value="F:RNA binding"/>
    <property type="evidence" value="ECO:0007669"/>
    <property type="project" value="InterPro"/>
</dbReference>
<dbReference type="SUPFAM" id="SSF55120">
    <property type="entry name" value="Pseudouridine synthase"/>
    <property type="match status" value="1"/>
</dbReference>
<evidence type="ECO:0000256" key="1">
    <source>
        <dbReference type="ARBA" id="ARBA00001166"/>
    </source>
</evidence>
<evidence type="ECO:0000256" key="7">
    <source>
        <dbReference type="ARBA" id="ARBA00023235"/>
    </source>
</evidence>
<dbReference type="InterPro" id="IPR006145">
    <property type="entry name" value="PsdUridine_synth_RsuA/RluA"/>
</dbReference>
<dbReference type="Pfam" id="PF00849">
    <property type="entry name" value="PseudoU_synth_2"/>
    <property type="match status" value="1"/>
</dbReference>
<dbReference type="GO" id="GO:0009982">
    <property type="term" value="F:pseudouridine synthase activity"/>
    <property type="evidence" value="ECO:0007669"/>
    <property type="project" value="InterPro"/>
</dbReference>
<keyword evidence="12" id="KW-1185">Reference proteome</keyword>
<evidence type="ECO:0000313" key="12">
    <source>
        <dbReference type="Proteomes" id="UP000504632"/>
    </source>
</evidence>
<comment type="catalytic activity">
    <reaction evidence="2">
        <text>uridine in 5S rRNA = pseudouridine in 5S rRNA</text>
        <dbReference type="Rhea" id="RHEA:47036"/>
        <dbReference type="Rhea" id="RHEA-COMP:11730"/>
        <dbReference type="Rhea" id="RHEA-COMP:11731"/>
        <dbReference type="ChEBI" id="CHEBI:65314"/>
        <dbReference type="ChEBI" id="CHEBI:65315"/>
    </reaction>
</comment>
<dbReference type="FunCoup" id="A0A6J2VNN9">
    <property type="interactions" value="892"/>
</dbReference>
<evidence type="ECO:0000256" key="5">
    <source>
        <dbReference type="ARBA" id="ARBA00022946"/>
    </source>
</evidence>
<dbReference type="CDD" id="cd02869">
    <property type="entry name" value="PseudoU_synth_RluA_like"/>
    <property type="match status" value="1"/>
</dbReference>
<comment type="similarity">
    <text evidence="4">Belongs to the pseudouridine synthase RluA family.</text>
</comment>
<evidence type="ECO:0000256" key="8">
    <source>
        <dbReference type="ARBA" id="ARBA00036943"/>
    </source>
</evidence>
<accession>A0A6J2VNN9</accession>
<name>A0A6J2VNN9_CHACN</name>
<comment type="catalytic activity">
    <reaction evidence="1">
        <text>a uridine in mRNA = a pseudouridine in mRNA</text>
        <dbReference type="Rhea" id="RHEA:56644"/>
        <dbReference type="Rhea" id="RHEA-COMP:14658"/>
        <dbReference type="Rhea" id="RHEA-COMP:14659"/>
        <dbReference type="ChEBI" id="CHEBI:65314"/>
        <dbReference type="ChEBI" id="CHEBI:65315"/>
    </reaction>
</comment>
<dbReference type="InParanoid" id="A0A6J2VNN9"/>
<dbReference type="OrthoDB" id="428658at2759"/>
<evidence type="ECO:0000256" key="10">
    <source>
        <dbReference type="ARBA" id="ARBA00041563"/>
    </source>
</evidence>
<sequence>MSKFRFSCALLSRHLNYRCLSHCDVERTRIICNVLPSLCTPFTREHATISQKEDGGSSTVSKRGLRAVDLAKKLRYEKEKQTDAQVPVSPLQRRVSELRRFSKQLQSVHPNVLAKALYRGLVFQNQNLVVINKPYGVPVYDAPGIRNSIVGVMPVLAKIVAGMRTGSQLHVCHALDKETTGILLLARSEEIADNVQRLFKAHQVERKYWAVTVGVPVPSEGVIDIPIIEREVVGPQPHFKMGLSPAFKVSGEGDDVIRVRSHRQAQAAVTQYRVLDSSGSCSLVELQLVTGIKHQLRVHMAHALGCPILGDHKYAHWTKLAPQKLPEGVLGRLGLEQSKARYVPLHLHARQLTVPGFKGQPEITVSCPLPKFFTTSLHRLKISLPDKS</sequence>
<dbReference type="Proteomes" id="UP000504632">
    <property type="component" value="Chromosome 6"/>
</dbReference>
<dbReference type="PANTHER" id="PTHR21600:SF83">
    <property type="entry name" value="PSEUDOURIDYLATE SYNTHASE RPUSD4, MITOCHONDRIAL"/>
    <property type="match status" value="1"/>
</dbReference>
<dbReference type="AlphaFoldDB" id="A0A6J2VNN9"/>